<keyword evidence="4 6" id="KW-1133">Transmembrane helix</keyword>
<sequence length="405" mass="42021">MTSDPAVSPSLQAKWRTLLLLMVAEISAMSLWFMSAAILPDLASEFAISPARQAALSSAVQIGFVAGALISAILGLPDRLDPRRVFAACALVAALANSCLLWLEPGGNLAIACRFVTGTMLAGVYPVGMKIAVGWGTTDRGFLVGALVGALTFGSAAPHLLALGGGADWRWAVQIASLAAGIGGLFCLMTRLGPHHGRAPAFSPRTVLKVWTDRRIRLAYAGYLGHMWELYAFWAWVGVASAAAFAVTMDAGEALVLSRLLAFAAIAAGGLASIICGYFADRIGKERIAFWSVIVSGSAALASAASFDTAPWLFAGCILIWGAAILPDSAQYSALVADFAAPSEAGSLMTFQTALGFALTFGTVQMSPLVAAHAGWPGLFCMLAVGPGLAALAMLRLERLRAAAS</sequence>
<dbReference type="Pfam" id="PF07690">
    <property type="entry name" value="MFS_1"/>
    <property type="match status" value="1"/>
</dbReference>
<accession>A0ABW4K145</accession>
<keyword evidence="9" id="KW-1185">Reference proteome</keyword>
<keyword evidence="5 6" id="KW-0472">Membrane</keyword>
<feature type="transmembrane region" description="Helical" evidence="6">
    <location>
        <begin position="109"/>
        <end position="129"/>
    </location>
</feature>
<comment type="caution">
    <text evidence="8">The sequence shown here is derived from an EMBL/GenBank/DDBJ whole genome shotgun (WGS) entry which is preliminary data.</text>
</comment>
<evidence type="ECO:0000313" key="9">
    <source>
        <dbReference type="Proteomes" id="UP001597327"/>
    </source>
</evidence>
<dbReference type="SUPFAM" id="SSF103473">
    <property type="entry name" value="MFS general substrate transporter"/>
    <property type="match status" value="1"/>
</dbReference>
<evidence type="ECO:0000256" key="6">
    <source>
        <dbReference type="SAM" id="Phobius"/>
    </source>
</evidence>
<evidence type="ECO:0000256" key="3">
    <source>
        <dbReference type="ARBA" id="ARBA00022692"/>
    </source>
</evidence>
<feature type="transmembrane region" description="Helical" evidence="6">
    <location>
        <begin position="169"/>
        <end position="188"/>
    </location>
</feature>
<protein>
    <submittedName>
        <fullName evidence="8">Nitrate/nitrite transporter</fullName>
    </submittedName>
</protein>
<feature type="transmembrane region" description="Helical" evidence="6">
    <location>
        <begin position="348"/>
        <end position="368"/>
    </location>
</feature>
<dbReference type="PANTHER" id="PTHR43124">
    <property type="entry name" value="PURINE EFFLUX PUMP PBUE"/>
    <property type="match status" value="1"/>
</dbReference>
<feature type="domain" description="Major facilitator superfamily (MFS) profile" evidence="7">
    <location>
        <begin position="215"/>
        <end position="405"/>
    </location>
</feature>
<dbReference type="InterPro" id="IPR036259">
    <property type="entry name" value="MFS_trans_sf"/>
</dbReference>
<reference evidence="9" key="1">
    <citation type="journal article" date="2019" name="Int. J. Syst. Evol. Microbiol.">
        <title>The Global Catalogue of Microorganisms (GCM) 10K type strain sequencing project: providing services to taxonomists for standard genome sequencing and annotation.</title>
        <authorList>
            <consortium name="The Broad Institute Genomics Platform"/>
            <consortium name="The Broad Institute Genome Sequencing Center for Infectious Disease"/>
            <person name="Wu L."/>
            <person name="Ma J."/>
        </authorList>
    </citation>
    <scope>NUCLEOTIDE SEQUENCE [LARGE SCALE GENOMIC DNA]</scope>
    <source>
        <strain evidence="9">JCM 3369</strain>
    </source>
</reference>
<dbReference type="EMBL" id="JBHUFA010000015">
    <property type="protein sequence ID" value="MFD1697249.1"/>
    <property type="molecule type" value="Genomic_DNA"/>
</dbReference>
<gene>
    <name evidence="8" type="ORF">ACFSC7_17165</name>
</gene>
<dbReference type="RefSeq" id="WP_208998842.1">
    <property type="nucleotide sequence ID" value="NZ_JBHUFA010000015.1"/>
</dbReference>
<feature type="transmembrane region" description="Helical" evidence="6">
    <location>
        <begin position="18"/>
        <end position="39"/>
    </location>
</feature>
<keyword evidence="2" id="KW-1003">Cell membrane</keyword>
<dbReference type="PROSITE" id="PS50850">
    <property type="entry name" value="MFS"/>
    <property type="match status" value="1"/>
</dbReference>
<dbReference type="Gene3D" id="1.20.1250.20">
    <property type="entry name" value="MFS general substrate transporter like domains"/>
    <property type="match status" value="2"/>
</dbReference>
<dbReference type="InterPro" id="IPR050189">
    <property type="entry name" value="MFS_Efflux_Transporters"/>
</dbReference>
<proteinExistence type="predicted"/>
<evidence type="ECO:0000256" key="2">
    <source>
        <dbReference type="ARBA" id="ARBA00022475"/>
    </source>
</evidence>
<feature type="transmembrane region" description="Helical" evidence="6">
    <location>
        <begin position="260"/>
        <end position="281"/>
    </location>
</feature>
<evidence type="ECO:0000256" key="5">
    <source>
        <dbReference type="ARBA" id="ARBA00023136"/>
    </source>
</evidence>
<evidence type="ECO:0000256" key="1">
    <source>
        <dbReference type="ARBA" id="ARBA00004651"/>
    </source>
</evidence>
<feature type="transmembrane region" description="Helical" evidence="6">
    <location>
        <begin position="313"/>
        <end position="336"/>
    </location>
</feature>
<name>A0ABW4K145_9HYPH</name>
<feature type="transmembrane region" description="Helical" evidence="6">
    <location>
        <begin position="141"/>
        <end position="163"/>
    </location>
</feature>
<feature type="transmembrane region" description="Helical" evidence="6">
    <location>
        <begin position="374"/>
        <end position="395"/>
    </location>
</feature>
<evidence type="ECO:0000259" key="7">
    <source>
        <dbReference type="PROSITE" id="PS50850"/>
    </source>
</evidence>
<comment type="subcellular location">
    <subcellularLocation>
        <location evidence="1">Cell membrane</location>
        <topology evidence="1">Multi-pass membrane protein</topology>
    </subcellularLocation>
</comment>
<keyword evidence="3 6" id="KW-0812">Transmembrane</keyword>
<feature type="transmembrane region" description="Helical" evidence="6">
    <location>
        <begin position="59"/>
        <end position="76"/>
    </location>
</feature>
<evidence type="ECO:0000256" key="4">
    <source>
        <dbReference type="ARBA" id="ARBA00022989"/>
    </source>
</evidence>
<organism evidence="8 9">
    <name type="scientific">Roseibium aestuarii</name>
    <dbReference type="NCBI Taxonomy" id="2600299"/>
    <lineage>
        <taxon>Bacteria</taxon>
        <taxon>Pseudomonadati</taxon>
        <taxon>Pseudomonadota</taxon>
        <taxon>Alphaproteobacteria</taxon>
        <taxon>Hyphomicrobiales</taxon>
        <taxon>Stappiaceae</taxon>
        <taxon>Roseibium</taxon>
    </lineage>
</organism>
<dbReference type="Proteomes" id="UP001597327">
    <property type="component" value="Unassembled WGS sequence"/>
</dbReference>
<feature type="transmembrane region" description="Helical" evidence="6">
    <location>
        <begin position="288"/>
        <end position="307"/>
    </location>
</feature>
<feature type="transmembrane region" description="Helical" evidence="6">
    <location>
        <begin position="85"/>
        <end position="103"/>
    </location>
</feature>
<evidence type="ECO:0000313" key="8">
    <source>
        <dbReference type="EMBL" id="MFD1697249.1"/>
    </source>
</evidence>
<dbReference type="PANTHER" id="PTHR43124:SF3">
    <property type="entry name" value="CHLORAMPHENICOL EFFLUX PUMP RV0191"/>
    <property type="match status" value="1"/>
</dbReference>
<dbReference type="InterPro" id="IPR011701">
    <property type="entry name" value="MFS"/>
</dbReference>
<dbReference type="InterPro" id="IPR020846">
    <property type="entry name" value="MFS_dom"/>
</dbReference>